<dbReference type="Gene3D" id="2.60.40.10">
    <property type="entry name" value="Immunoglobulins"/>
    <property type="match status" value="5"/>
</dbReference>
<protein>
    <recommendedName>
        <fullName evidence="2">Fibronectin type-III domain-containing protein</fullName>
    </recommendedName>
</protein>
<evidence type="ECO:0000259" key="2">
    <source>
        <dbReference type="PROSITE" id="PS50853"/>
    </source>
</evidence>
<feature type="domain" description="Fibronectin type-III" evidence="2">
    <location>
        <begin position="176"/>
        <end position="264"/>
    </location>
</feature>
<organism evidence="3 4">
    <name type="scientific">Etheostoma spectabile</name>
    <name type="common">orangethroat darter</name>
    <dbReference type="NCBI Taxonomy" id="54343"/>
    <lineage>
        <taxon>Eukaryota</taxon>
        <taxon>Metazoa</taxon>
        <taxon>Chordata</taxon>
        <taxon>Craniata</taxon>
        <taxon>Vertebrata</taxon>
        <taxon>Euteleostomi</taxon>
        <taxon>Actinopterygii</taxon>
        <taxon>Neopterygii</taxon>
        <taxon>Teleostei</taxon>
        <taxon>Neoteleostei</taxon>
        <taxon>Acanthomorphata</taxon>
        <taxon>Eupercaria</taxon>
        <taxon>Perciformes</taxon>
        <taxon>Percoidei</taxon>
        <taxon>Percidae</taxon>
        <taxon>Etheostomatinae</taxon>
        <taxon>Etheostoma</taxon>
    </lineage>
</organism>
<proteinExistence type="predicted"/>
<comment type="caution">
    <text evidence="3">The sequence shown here is derived from an EMBL/GenBank/DDBJ whole genome shotgun (WGS) entry which is preliminary data.</text>
</comment>
<reference evidence="3 4" key="1">
    <citation type="submission" date="2019-08" db="EMBL/GenBank/DDBJ databases">
        <title>A chromosome-level genome assembly, high-density linkage maps, and genome scans reveal the genomic architecture of hybrid incompatibilities underlying speciation via character displacement in darters (Percidae: Etheostominae).</title>
        <authorList>
            <person name="Moran R.L."/>
            <person name="Catchen J.M."/>
            <person name="Fuller R.C."/>
        </authorList>
    </citation>
    <scope>NUCLEOTIDE SEQUENCE [LARGE SCALE GENOMIC DNA]</scope>
    <source>
        <strain evidence="3">EspeVRDwgs_2016</strain>
        <tissue evidence="3">Muscle</tissue>
    </source>
</reference>
<feature type="domain" description="Fibronectin type-III" evidence="2">
    <location>
        <begin position="744"/>
        <end position="833"/>
    </location>
</feature>
<dbReference type="SMART" id="SM00060">
    <property type="entry name" value="FN3"/>
    <property type="match status" value="6"/>
</dbReference>
<keyword evidence="4" id="KW-1185">Reference proteome</keyword>
<dbReference type="InterPro" id="IPR013783">
    <property type="entry name" value="Ig-like_fold"/>
</dbReference>
<feature type="domain" description="Fibronectin type-III" evidence="2">
    <location>
        <begin position="587"/>
        <end position="683"/>
    </location>
</feature>
<name>A0A5J5D408_9PERO</name>
<feature type="region of interest" description="Disordered" evidence="1">
    <location>
        <begin position="457"/>
        <end position="476"/>
    </location>
</feature>
<feature type="domain" description="Fibronectin type-III" evidence="2">
    <location>
        <begin position="3"/>
        <end position="92"/>
    </location>
</feature>
<dbReference type="InterPro" id="IPR003961">
    <property type="entry name" value="FN3_dom"/>
</dbReference>
<sequence>PCAPQNVSATLVCSNHSALVSWVGSPKAESYNVTMTGRDGHTHHCHTNTTSCQLPGIHCGETYSITVTPSSKTCTGHPSAVYSFQAGLCAPVNVTVSPACEDSTVSWTHVTGAEMYVATATAADGHNHTCGSNYSSSCSFTGLHCGETYTVTVVTVDRGCWSEPSSAVELRTALCPPTNLTGRVSCDTNALTLTWDPSPVSGVTYALQTDPGGQVPPSVYTTSNTSHTLTNGLCGQRYAVRIAAQDGNCRGSYSSPIEISTAPCQPTDLIARVDCGSNKGNFSWLGSSGVSFYTVEVTGRHGHVASCSSDATSCAVRLDCGRSYSATLVASTESCNSSRHADVHFDSAPCLMEDVSAELHCSTNVMDVSWTETGSDNYTAWAISADGHRASCNATSNSCSIRDLRCGEVYEVAVTPSSIHCPIIAGSDYKVQTAPCKPENTTVDQSCSSNTATVQWSQGSAPQNNTVTATSASGVNSTRDSTESSYSFLDLSCGQLYTFTPDGLSVTFHCNNQSAQLSWTPIDNAVDYYGCAQAGNGDMLHCHSRNPTCTIQDLDCGTVYNFSVQASDGKCNSSFGDPVQSGAAPCPPDNVTVKLMAMQMEIQVMRFSWTEVTCNDTDYILKLTGSLLGDSQAQFDLSSYWTSTTYFEIPLPCGSAYSATVESRNAAGTSNPSGALNGTTAPCPPSGVAYGGNSSFATVSWNASVFATTFRVYDNSVKPKARLCSTAGLRRDLSVKRPETENGGLSAPVLDVKPATSTGIFVGWSQIETATHYSLMIRKQGSSSEPEEMRVYGESIVLTDLSPDSIYCVWVSARNSATSGPQSEPVCVHLGEGLPQ</sequence>
<feature type="non-terminal residue" evidence="3">
    <location>
        <position position="1"/>
    </location>
</feature>
<evidence type="ECO:0000313" key="3">
    <source>
        <dbReference type="EMBL" id="KAA8587295.1"/>
    </source>
</evidence>
<dbReference type="CDD" id="cd00063">
    <property type="entry name" value="FN3"/>
    <property type="match status" value="2"/>
</dbReference>
<dbReference type="Proteomes" id="UP000327493">
    <property type="component" value="Chromosome 12"/>
</dbReference>
<evidence type="ECO:0000313" key="4">
    <source>
        <dbReference type="Proteomes" id="UP000327493"/>
    </source>
</evidence>
<dbReference type="PANTHER" id="PTHR47135">
    <property type="entry name" value="FIBRONECTIN TYPE III DOMAIN-CONTAINING PROTEIN 7"/>
    <property type="match status" value="1"/>
</dbReference>
<dbReference type="AlphaFoldDB" id="A0A5J5D408"/>
<accession>A0A5J5D408</accession>
<dbReference type="SUPFAM" id="SSF49265">
    <property type="entry name" value="Fibronectin type III"/>
    <property type="match status" value="6"/>
</dbReference>
<gene>
    <name evidence="3" type="ORF">FQN60_016157</name>
</gene>
<dbReference type="Pfam" id="PF00041">
    <property type="entry name" value="fn3"/>
    <property type="match status" value="5"/>
</dbReference>
<dbReference type="InterPro" id="IPR036116">
    <property type="entry name" value="FN3_sf"/>
</dbReference>
<dbReference type="EMBL" id="VOFY01000012">
    <property type="protein sequence ID" value="KAA8587295.1"/>
    <property type="molecule type" value="Genomic_DNA"/>
</dbReference>
<evidence type="ECO:0000256" key="1">
    <source>
        <dbReference type="SAM" id="MobiDB-lite"/>
    </source>
</evidence>
<dbReference type="PROSITE" id="PS50853">
    <property type="entry name" value="FN3"/>
    <property type="match status" value="4"/>
</dbReference>
<dbReference type="PANTHER" id="PTHR47135:SF4">
    <property type="match status" value="1"/>
</dbReference>